<evidence type="ECO:0000313" key="3">
    <source>
        <dbReference type="Proteomes" id="UP000650467"/>
    </source>
</evidence>
<protein>
    <submittedName>
        <fullName evidence="2">Uncharacterized protein</fullName>
    </submittedName>
</protein>
<feature type="compositionally biased region" description="Gly residues" evidence="1">
    <location>
        <begin position="205"/>
        <end position="222"/>
    </location>
</feature>
<proteinExistence type="predicted"/>
<feature type="compositionally biased region" description="Low complexity" evidence="1">
    <location>
        <begin position="195"/>
        <end position="204"/>
    </location>
</feature>
<dbReference type="AlphaFoldDB" id="A0A835VUB3"/>
<feature type="region of interest" description="Disordered" evidence="1">
    <location>
        <begin position="658"/>
        <end position="679"/>
    </location>
</feature>
<dbReference type="EMBL" id="JAEHOC010000054">
    <property type="protein sequence ID" value="KAG2425546.1"/>
    <property type="molecule type" value="Genomic_DNA"/>
</dbReference>
<comment type="caution">
    <text evidence="2">The sequence shown here is derived from an EMBL/GenBank/DDBJ whole genome shotgun (WGS) entry which is preliminary data.</text>
</comment>
<reference evidence="2" key="1">
    <citation type="journal article" date="2020" name="bioRxiv">
        <title>Comparative genomics of Chlamydomonas.</title>
        <authorList>
            <person name="Craig R.J."/>
            <person name="Hasan A.R."/>
            <person name="Ness R.W."/>
            <person name="Keightley P.D."/>
        </authorList>
    </citation>
    <scope>NUCLEOTIDE SEQUENCE</scope>
    <source>
        <strain evidence="2">SAG 7.73</strain>
    </source>
</reference>
<dbReference type="OrthoDB" id="559411at2759"/>
<keyword evidence="3" id="KW-1185">Reference proteome</keyword>
<name>A0A835VUB3_CHLIN</name>
<feature type="compositionally biased region" description="Low complexity" evidence="1">
    <location>
        <begin position="144"/>
        <end position="155"/>
    </location>
</feature>
<feature type="compositionally biased region" description="Low complexity" evidence="1">
    <location>
        <begin position="658"/>
        <end position="677"/>
    </location>
</feature>
<feature type="region of interest" description="Disordered" evidence="1">
    <location>
        <begin position="144"/>
        <end position="172"/>
    </location>
</feature>
<dbReference type="SUPFAM" id="SSF52047">
    <property type="entry name" value="RNI-like"/>
    <property type="match status" value="1"/>
</dbReference>
<feature type="compositionally biased region" description="Low complexity" evidence="1">
    <location>
        <begin position="223"/>
        <end position="233"/>
    </location>
</feature>
<gene>
    <name evidence="2" type="ORF">HXX76_013590</name>
</gene>
<dbReference type="Proteomes" id="UP000650467">
    <property type="component" value="Unassembled WGS sequence"/>
</dbReference>
<organism evidence="2 3">
    <name type="scientific">Chlamydomonas incerta</name>
    <dbReference type="NCBI Taxonomy" id="51695"/>
    <lineage>
        <taxon>Eukaryota</taxon>
        <taxon>Viridiplantae</taxon>
        <taxon>Chlorophyta</taxon>
        <taxon>core chlorophytes</taxon>
        <taxon>Chlorophyceae</taxon>
        <taxon>CS clade</taxon>
        <taxon>Chlamydomonadales</taxon>
        <taxon>Chlamydomonadaceae</taxon>
        <taxon>Chlamydomonas</taxon>
    </lineage>
</organism>
<evidence type="ECO:0000256" key="1">
    <source>
        <dbReference type="SAM" id="MobiDB-lite"/>
    </source>
</evidence>
<sequence length="893" mass="90438">MRAAAGSAVRIVERGCRPRVLELILSGTDDLSARRDAARSVLAALERPSRLSPSVQPSALPAPPAPTALLKIDAALLTPALAHAAVAALPLLQRLELTGLTHNQTAVGARTQSMCADVAGGLVVLLGHHQQAAAASAAAASASGGCSSRRQQQQQVSPLAPPPVGMATRSRTRGAAAAAAAAAASSTRAAAAGATAKSSSAADGTAGGSSGSGDPGAAGGSISGAAANTTASATGPRLPRLRALCMEHSPSLLPHLMTADLAAALRSCTHLQRLEGLASLGPAAYSLVLPPGQADARALAQTTVAHMTQLRELRTVVGDVPAPDPATCVALWRALAGSLTRLEVSPPHRVSLQLLSPLTALRELRAPFIVADTGPATLTALTSLTALKLQGPSLPGEGGLPSAAAADDTLPVLSLPQRLQRLTVGKCQTLETMQCLRNWLHGGGAGGSDGRSSALIAGGGGERGSHEAFATPAFPPVPAEGGGAGPAAGVGAAGGVGGASSNPSSAATGNVNRRLAFTIGLDNNPHTIQLLVEERQINRNGPCMALLPAAEDGLLAVVRLLGEAGVGVQRPGDAAAAAGVLHGRPPCLLTEAGRCVEPWEQFSGLAVDVQGRVPVRRVGVGPTSLTPSTGAGLAAAEVEQLDPAAVGPVAAAASAAAGAPAGAGPSGAPAAQQPQQPHAWSHGAWLPALAALRLHSLSLRGVRLSGADVRTIAHSLGPTLEELAVMDSAFPFHALAELAGMPRLYAVSLGVDDWFPKRRELLLGADGEDAAAVAAPPPPNEDPDARFLRLRLRGYPGVPPGAAAALYDLVDQDLQAVDDGRKRGMPVSIRLVLHGGTGEAMVRGLVEYVQELLQDMGRYPSELLELEVEIDDEDEEVFILSDISDDDPDWDPE</sequence>
<accession>A0A835VUB3</accession>
<evidence type="ECO:0000313" key="2">
    <source>
        <dbReference type="EMBL" id="KAG2425546.1"/>
    </source>
</evidence>
<feature type="region of interest" description="Disordered" evidence="1">
    <location>
        <begin position="195"/>
        <end position="233"/>
    </location>
</feature>